<dbReference type="Proteomes" id="UP000199771">
    <property type="component" value="Unassembled WGS sequence"/>
</dbReference>
<dbReference type="EMBL" id="FOOC01000002">
    <property type="protein sequence ID" value="SFF31833.1"/>
    <property type="molecule type" value="Genomic_DNA"/>
</dbReference>
<feature type="domain" description="CNNM transmembrane" evidence="13">
    <location>
        <begin position="2"/>
        <end position="199"/>
    </location>
</feature>
<feature type="domain" description="CBS" evidence="12">
    <location>
        <begin position="275"/>
        <end position="331"/>
    </location>
</feature>
<dbReference type="STRING" id="1076937.SAMN04488120_102129"/>
<dbReference type="InterPro" id="IPR044751">
    <property type="entry name" value="Ion_transp-like_CBS"/>
</dbReference>
<dbReference type="OrthoDB" id="9797674at2"/>
<evidence type="ECO:0000259" key="13">
    <source>
        <dbReference type="PROSITE" id="PS51846"/>
    </source>
</evidence>
<comment type="similarity">
    <text evidence="2">Belongs to the UPF0053 family.</text>
</comment>
<reference evidence="14 15" key="1">
    <citation type="submission" date="2016-10" db="EMBL/GenBank/DDBJ databases">
        <authorList>
            <person name="de Groot N.N."/>
        </authorList>
    </citation>
    <scope>NUCLEOTIDE SEQUENCE [LARGE SCALE GENOMIC DNA]</scope>
    <source>
        <strain evidence="14 15">DSM 23609</strain>
    </source>
</reference>
<dbReference type="SMART" id="SM01091">
    <property type="entry name" value="CorC_HlyC"/>
    <property type="match status" value="1"/>
</dbReference>
<dbReference type="GO" id="GO:0005886">
    <property type="term" value="C:plasma membrane"/>
    <property type="evidence" value="ECO:0007669"/>
    <property type="project" value="UniProtKB-SubCell"/>
</dbReference>
<accession>A0A1I2HR03</accession>
<dbReference type="SUPFAM" id="SSF56176">
    <property type="entry name" value="FAD-binding/transporter-associated domain-like"/>
    <property type="match status" value="1"/>
</dbReference>
<evidence type="ECO:0000256" key="2">
    <source>
        <dbReference type="ARBA" id="ARBA00006337"/>
    </source>
</evidence>
<evidence type="ECO:0000256" key="1">
    <source>
        <dbReference type="ARBA" id="ARBA00004651"/>
    </source>
</evidence>
<evidence type="ECO:0000256" key="3">
    <source>
        <dbReference type="ARBA" id="ARBA00022475"/>
    </source>
</evidence>
<dbReference type="InterPro" id="IPR046342">
    <property type="entry name" value="CBS_dom_sf"/>
</dbReference>
<evidence type="ECO:0000259" key="12">
    <source>
        <dbReference type="PROSITE" id="PS51371"/>
    </source>
</evidence>
<dbReference type="PROSITE" id="PS51846">
    <property type="entry name" value="CNNM"/>
    <property type="match status" value="1"/>
</dbReference>
<evidence type="ECO:0000256" key="9">
    <source>
        <dbReference type="PROSITE-ProRule" id="PRU00703"/>
    </source>
</evidence>
<feature type="transmembrane region" description="Helical" evidence="11">
    <location>
        <begin position="93"/>
        <end position="112"/>
    </location>
</feature>
<feature type="transmembrane region" description="Helical" evidence="11">
    <location>
        <begin position="132"/>
        <end position="155"/>
    </location>
</feature>
<dbReference type="InterPro" id="IPR002550">
    <property type="entry name" value="CNNM"/>
</dbReference>
<evidence type="ECO:0000256" key="8">
    <source>
        <dbReference type="ARBA" id="ARBA00023136"/>
    </source>
</evidence>
<gene>
    <name evidence="14" type="ORF">SAMN04488120_102129</name>
</gene>
<dbReference type="InterPro" id="IPR036318">
    <property type="entry name" value="FAD-bd_PCMH-like_sf"/>
</dbReference>
<dbReference type="InterPro" id="IPR005170">
    <property type="entry name" value="Transptr-assoc_dom"/>
</dbReference>
<evidence type="ECO:0000256" key="5">
    <source>
        <dbReference type="ARBA" id="ARBA00022737"/>
    </source>
</evidence>
<evidence type="ECO:0000313" key="15">
    <source>
        <dbReference type="Proteomes" id="UP000199771"/>
    </source>
</evidence>
<dbReference type="InterPro" id="IPR000644">
    <property type="entry name" value="CBS_dom"/>
</dbReference>
<comment type="subcellular location">
    <subcellularLocation>
        <location evidence="1">Cell membrane</location>
        <topology evidence="1">Multi-pass membrane protein</topology>
    </subcellularLocation>
</comment>
<dbReference type="RefSeq" id="WP_091531173.1">
    <property type="nucleotide sequence ID" value="NZ_FOOC01000002.1"/>
</dbReference>
<evidence type="ECO:0000256" key="6">
    <source>
        <dbReference type="ARBA" id="ARBA00022989"/>
    </source>
</evidence>
<keyword evidence="8 10" id="KW-0472">Membrane</keyword>
<keyword evidence="7 9" id="KW-0129">CBS domain</keyword>
<protein>
    <submittedName>
        <fullName evidence="14">Mg2+ and Co2+ transporter CorB, contains DUF21, CBS pair, and CorC-HlyC domains</fullName>
    </submittedName>
</protein>
<keyword evidence="4 10" id="KW-0812">Transmembrane</keyword>
<dbReference type="CDD" id="cd04590">
    <property type="entry name" value="CBS_pair_CorC_HlyC_assoc"/>
    <property type="match status" value="1"/>
</dbReference>
<dbReference type="PROSITE" id="PS51371">
    <property type="entry name" value="CBS"/>
    <property type="match status" value="1"/>
</dbReference>
<dbReference type="Gene3D" id="3.10.580.10">
    <property type="entry name" value="CBS-domain"/>
    <property type="match status" value="1"/>
</dbReference>
<evidence type="ECO:0000256" key="4">
    <source>
        <dbReference type="ARBA" id="ARBA00022692"/>
    </source>
</evidence>
<keyword evidence="15" id="KW-1185">Reference proteome</keyword>
<evidence type="ECO:0000313" key="14">
    <source>
        <dbReference type="EMBL" id="SFF31833.1"/>
    </source>
</evidence>
<proteinExistence type="inferred from homology"/>
<dbReference type="InterPro" id="IPR016169">
    <property type="entry name" value="FAD-bd_PCMH_sub2"/>
</dbReference>
<dbReference type="GO" id="GO:0050660">
    <property type="term" value="F:flavin adenine dinucleotide binding"/>
    <property type="evidence" value="ECO:0007669"/>
    <property type="project" value="InterPro"/>
</dbReference>
<name>A0A1I2HR03_9GAMM</name>
<dbReference type="Pfam" id="PF00571">
    <property type="entry name" value="CBS"/>
    <property type="match status" value="2"/>
</dbReference>
<sequence length="430" mass="47124">MDDIPLSALFGLLFALLACSAFFSGSETGLMTINRYRVKTRAQKGDRGAKLAHDLLQRPDRLIGAILLGSNFVNTLAASVATLIGLRLFPGETGIAVATGVLTLLLLIFGEVTPKTLAALHPERVGIPAAYVLWPLLRLMYPLVWGVTLIGNGILRLLGVSQEDAAQHSLSTEELRTVVAEAGAMIPQRHQKMLLSILDLEKVTVEDIMVPRNEIVGIDISEPWPAVREAIINSEHTRIPVFDGSIDNLKGVVHLRRVVRLAAENQLDVQSLLALAREPYFIPEGTPLNQQLLNFQNQKRRIGFVVDEYGDIQGLVTIEDILEEVIGEFTSDPATRIKNVYADPDGSYRVSGSVTIRSLNKNLGWKLPTDGPKTVNGLLLEKLEHLPQPGAKVEVAGYRFEITEMRANAVKSTRIWPPQTPLPSTAHKAA</sequence>
<dbReference type="AlphaFoldDB" id="A0A1I2HR03"/>
<dbReference type="PANTHER" id="PTHR22777:SF32">
    <property type="entry name" value="UPF0053 INNER MEMBRANE PROTEIN YFJD"/>
    <property type="match status" value="1"/>
</dbReference>
<dbReference type="Gene3D" id="3.30.465.10">
    <property type="match status" value="1"/>
</dbReference>
<organism evidence="14 15">
    <name type="scientific">Fontimonas thermophila</name>
    <dbReference type="NCBI Taxonomy" id="1076937"/>
    <lineage>
        <taxon>Bacteria</taxon>
        <taxon>Pseudomonadati</taxon>
        <taxon>Pseudomonadota</taxon>
        <taxon>Gammaproteobacteria</taxon>
        <taxon>Nevskiales</taxon>
        <taxon>Nevskiaceae</taxon>
        <taxon>Fontimonas</taxon>
    </lineage>
</organism>
<evidence type="ECO:0000256" key="11">
    <source>
        <dbReference type="SAM" id="Phobius"/>
    </source>
</evidence>
<keyword evidence="6 10" id="KW-1133">Transmembrane helix</keyword>
<dbReference type="SUPFAM" id="SSF54631">
    <property type="entry name" value="CBS-domain pair"/>
    <property type="match status" value="1"/>
</dbReference>
<keyword evidence="5" id="KW-0677">Repeat</keyword>
<evidence type="ECO:0000256" key="10">
    <source>
        <dbReference type="PROSITE-ProRule" id="PRU01193"/>
    </source>
</evidence>
<evidence type="ECO:0000256" key="7">
    <source>
        <dbReference type="ARBA" id="ARBA00023122"/>
    </source>
</evidence>
<dbReference type="PANTHER" id="PTHR22777">
    <property type="entry name" value="HEMOLYSIN-RELATED"/>
    <property type="match status" value="1"/>
</dbReference>
<dbReference type="Pfam" id="PF01595">
    <property type="entry name" value="CNNM"/>
    <property type="match status" value="1"/>
</dbReference>
<feature type="transmembrane region" description="Helical" evidence="11">
    <location>
        <begin position="62"/>
        <end position="86"/>
    </location>
</feature>
<keyword evidence="3" id="KW-1003">Cell membrane</keyword>
<dbReference type="Pfam" id="PF03471">
    <property type="entry name" value="CorC_HlyC"/>
    <property type="match status" value="1"/>
</dbReference>